<dbReference type="AlphaFoldDB" id="A0A9P5PFW1"/>
<comment type="caution">
    <text evidence="2">The sequence shown here is derived from an EMBL/GenBank/DDBJ whole genome shotgun (WGS) entry which is preliminary data.</text>
</comment>
<reference evidence="2" key="1">
    <citation type="submission" date="2020-11" db="EMBL/GenBank/DDBJ databases">
        <authorList>
            <consortium name="DOE Joint Genome Institute"/>
            <person name="Ahrendt S."/>
            <person name="Riley R."/>
            <person name="Andreopoulos W."/>
            <person name="Labutti K."/>
            <person name="Pangilinan J."/>
            <person name="Ruiz-Duenas F.J."/>
            <person name="Barrasa J.M."/>
            <person name="Sanchez-Garcia M."/>
            <person name="Camarero S."/>
            <person name="Miyauchi S."/>
            <person name="Serrano A."/>
            <person name="Linde D."/>
            <person name="Babiker R."/>
            <person name="Drula E."/>
            <person name="Ayuso-Fernandez I."/>
            <person name="Pacheco R."/>
            <person name="Padilla G."/>
            <person name="Ferreira P."/>
            <person name="Barriuso J."/>
            <person name="Kellner H."/>
            <person name="Castanera R."/>
            <person name="Alfaro M."/>
            <person name="Ramirez L."/>
            <person name="Pisabarro A.G."/>
            <person name="Kuo A."/>
            <person name="Tritt A."/>
            <person name="Lipzen A."/>
            <person name="He G."/>
            <person name="Yan M."/>
            <person name="Ng V."/>
            <person name="Cullen D."/>
            <person name="Martin F."/>
            <person name="Rosso M.-N."/>
            <person name="Henrissat B."/>
            <person name="Hibbett D."/>
            <person name="Martinez A.T."/>
            <person name="Grigoriev I.V."/>
        </authorList>
    </citation>
    <scope>NUCLEOTIDE SEQUENCE</scope>
    <source>
        <strain evidence="2">AH 40177</strain>
    </source>
</reference>
<evidence type="ECO:0000313" key="3">
    <source>
        <dbReference type="Proteomes" id="UP000772434"/>
    </source>
</evidence>
<organism evidence="2 3">
    <name type="scientific">Rhodocollybia butyracea</name>
    <dbReference type="NCBI Taxonomy" id="206335"/>
    <lineage>
        <taxon>Eukaryota</taxon>
        <taxon>Fungi</taxon>
        <taxon>Dikarya</taxon>
        <taxon>Basidiomycota</taxon>
        <taxon>Agaricomycotina</taxon>
        <taxon>Agaricomycetes</taxon>
        <taxon>Agaricomycetidae</taxon>
        <taxon>Agaricales</taxon>
        <taxon>Marasmiineae</taxon>
        <taxon>Omphalotaceae</taxon>
        <taxon>Rhodocollybia</taxon>
    </lineage>
</organism>
<proteinExistence type="predicted"/>
<sequence>MSVSVASPPSYSPTPPRLPAPHYSSSPLQGEETIQFTPRGNALSAVSENITKSCSFLTLIFKEQSNTGTSPTYGSGSTVHGEMELKNTASVLSVEMKLKGRLYASISGAGPVTIMVVSERTVLWSQDATHCQFCPSLLPFAIRFPRTYTHEDHTRHIPPSFSQSFFSNQFYPPASVSVRCAYWLKVTIRNGGGKMAFWKPSKSYTVPLNYLPKARPQRPISHLDRFLTTFKHTPEDWLQIESVMRVRDENVDVDPISCRFFVPSVGAFGLSDTIPFHIQLASSLASLRMLLTSEIPEIKRPPSIRAFITRHTLVETQTRRCWKASTLGEGILRPIAPPADATFSEDEVYVDWEGEVRCEQDVLYGGFNTGPVIVKDYIAFAFLPPNPRTCPLLGHQYCHPIKLVTSVWTEDYTIHPSELDRVV</sequence>
<evidence type="ECO:0000313" key="2">
    <source>
        <dbReference type="EMBL" id="KAF9062452.1"/>
    </source>
</evidence>
<keyword evidence="3" id="KW-1185">Reference proteome</keyword>
<dbReference type="Proteomes" id="UP000772434">
    <property type="component" value="Unassembled WGS sequence"/>
</dbReference>
<evidence type="ECO:0000256" key="1">
    <source>
        <dbReference type="SAM" id="MobiDB-lite"/>
    </source>
</evidence>
<gene>
    <name evidence="2" type="ORF">BDP27DRAFT_1233597</name>
</gene>
<dbReference type="OrthoDB" id="3252135at2759"/>
<feature type="compositionally biased region" description="Pro residues" evidence="1">
    <location>
        <begin position="10"/>
        <end position="19"/>
    </location>
</feature>
<accession>A0A9P5PFW1</accession>
<name>A0A9P5PFW1_9AGAR</name>
<dbReference type="EMBL" id="JADNRY010000172">
    <property type="protein sequence ID" value="KAF9062452.1"/>
    <property type="molecule type" value="Genomic_DNA"/>
</dbReference>
<protein>
    <submittedName>
        <fullName evidence="2">Uncharacterized protein</fullName>
    </submittedName>
</protein>
<feature type="region of interest" description="Disordered" evidence="1">
    <location>
        <begin position="1"/>
        <end position="29"/>
    </location>
</feature>